<gene>
    <name evidence="2" type="ORF">GCWU000342_00152</name>
</gene>
<dbReference type="GO" id="GO:0006313">
    <property type="term" value="P:DNA transposition"/>
    <property type="evidence" value="ECO:0007669"/>
    <property type="project" value="InterPro"/>
</dbReference>
<dbReference type="GO" id="GO:0004803">
    <property type="term" value="F:transposase activity"/>
    <property type="evidence" value="ECO:0007669"/>
    <property type="project" value="InterPro"/>
</dbReference>
<dbReference type="Pfam" id="PF02371">
    <property type="entry name" value="Transposase_20"/>
    <property type="match status" value="1"/>
</dbReference>
<feature type="domain" description="Transposase IS116/IS110/IS902 C-terminal" evidence="1">
    <location>
        <begin position="1"/>
        <end position="56"/>
    </location>
</feature>
<dbReference type="eggNOG" id="COG3547">
    <property type="taxonomic scope" value="Bacteria"/>
</dbReference>
<dbReference type="HOGENOM" id="CLU_2182172_0_0_9"/>
<keyword evidence="3" id="KW-1185">Reference proteome</keyword>
<reference evidence="2" key="1">
    <citation type="submission" date="2009-04" db="EMBL/GenBank/DDBJ databases">
        <authorList>
            <person name="Weinstock G."/>
            <person name="Sodergren E."/>
            <person name="Clifton S."/>
            <person name="Fulton L."/>
            <person name="Fulton B."/>
            <person name="Courtney L."/>
            <person name="Fronick C."/>
            <person name="Harrison M."/>
            <person name="Strong C."/>
            <person name="Farmer C."/>
            <person name="Delahaunty K."/>
            <person name="Markovic C."/>
            <person name="Hall O."/>
            <person name="Minx P."/>
            <person name="Tomlinson C."/>
            <person name="Mitreva M."/>
            <person name="Nelson J."/>
            <person name="Hou S."/>
            <person name="Wollam A."/>
            <person name="Pepin K.H."/>
            <person name="Johnson M."/>
            <person name="Bhonagiri V."/>
            <person name="Nash W.E."/>
            <person name="Warren W."/>
            <person name="Chinwalla A."/>
            <person name="Mardis E.R."/>
            <person name="Wilson R.K."/>
        </authorList>
    </citation>
    <scope>NUCLEOTIDE SEQUENCE [LARGE SCALE GENOMIC DNA]</scope>
    <source>
        <strain evidence="2">DSM 14600</strain>
    </source>
</reference>
<dbReference type="RefSeq" id="WP_006905198.1">
    <property type="nucleotide sequence ID" value="NZ_GG665866.1"/>
</dbReference>
<comment type="caution">
    <text evidence="2">The sequence shown here is derived from an EMBL/GenBank/DDBJ whole genome shotgun (WGS) entry which is preliminary data.</text>
</comment>
<dbReference type="EMBL" id="ACIP02000001">
    <property type="protein sequence ID" value="EEP28810.1"/>
    <property type="molecule type" value="Genomic_DNA"/>
</dbReference>
<sequence>MEVGVFKRFWKASQFASYIIGLVPGEASSGDGVNRLSITKSENTHVRWLLVEAAQSYGRGTVGYKSKGLKERQYGNSPEVIAYADKANERLHRRYYRLTLNRGKNTPIS</sequence>
<proteinExistence type="predicted"/>
<protein>
    <recommendedName>
        <fullName evidence="1">Transposase IS116/IS110/IS902 C-terminal domain-containing protein</fullName>
    </recommendedName>
</protein>
<dbReference type="AlphaFoldDB" id="C4G867"/>
<dbReference type="Proteomes" id="UP000003494">
    <property type="component" value="Unassembled WGS sequence"/>
</dbReference>
<organism evidence="2 3">
    <name type="scientific">Shuttleworthella satelles DSM 14600</name>
    <dbReference type="NCBI Taxonomy" id="626523"/>
    <lineage>
        <taxon>Bacteria</taxon>
        <taxon>Bacillati</taxon>
        <taxon>Bacillota</taxon>
        <taxon>Clostridia</taxon>
        <taxon>Lachnospirales</taxon>
        <taxon>Lachnospiraceae</taxon>
        <taxon>Shuttleworthella</taxon>
    </lineage>
</organism>
<evidence type="ECO:0000313" key="2">
    <source>
        <dbReference type="EMBL" id="EEP28810.1"/>
    </source>
</evidence>
<dbReference type="STRING" id="626523.GCWU000342_00152"/>
<dbReference type="InterPro" id="IPR003346">
    <property type="entry name" value="Transposase_20"/>
</dbReference>
<dbReference type="GO" id="GO:0003677">
    <property type="term" value="F:DNA binding"/>
    <property type="evidence" value="ECO:0007669"/>
    <property type="project" value="InterPro"/>
</dbReference>
<name>C4G867_9FIRM</name>
<evidence type="ECO:0000313" key="3">
    <source>
        <dbReference type="Proteomes" id="UP000003494"/>
    </source>
</evidence>
<accession>C4G867</accession>
<evidence type="ECO:0000259" key="1">
    <source>
        <dbReference type="Pfam" id="PF02371"/>
    </source>
</evidence>